<reference evidence="11 14" key="3">
    <citation type="submission" date="2016-12" db="EMBL/GenBank/DDBJ databases">
        <title>The new phylogeny of genus Mycobacterium.</title>
        <authorList>
            <person name="Tortoli E."/>
            <person name="Trovato A."/>
            <person name="Cirillo D.M."/>
        </authorList>
    </citation>
    <scope>NUCLEOTIDE SEQUENCE [LARGE SCALE GENOMIC DNA]</scope>
    <source>
        <strain evidence="11 14">DSM 44942</strain>
    </source>
</reference>
<evidence type="ECO:0000313" key="10">
    <source>
        <dbReference type="EMBL" id="KKB99203.1"/>
    </source>
</evidence>
<dbReference type="FunFam" id="2.40.110.20:FF:000001">
    <property type="entry name" value="Acyl-CoA dehydrogenase AidB"/>
    <property type="match status" value="1"/>
</dbReference>
<evidence type="ECO:0000256" key="6">
    <source>
        <dbReference type="RuleBase" id="RU362125"/>
    </source>
</evidence>
<dbReference type="PATRIC" id="fig|342002.3.peg.3173"/>
<evidence type="ECO:0000256" key="3">
    <source>
        <dbReference type="ARBA" id="ARBA00022630"/>
    </source>
</evidence>
<dbReference type="GO" id="GO:0003995">
    <property type="term" value="F:acyl-CoA dehydrogenase activity"/>
    <property type="evidence" value="ECO:0007669"/>
    <property type="project" value="InterPro"/>
</dbReference>
<dbReference type="OrthoDB" id="9771038at2"/>
<reference evidence="12 15" key="4">
    <citation type="submission" date="2018-09" db="EMBL/GenBank/DDBJ databases">
        <title>Metagenome Assembled Genomes from an Advanced Water Purification Facility.</title>
        <authorList>
            <person name="Stamps B.W."/>
            <person name="Spear J.R."/>
        </authorList>
    </citation>
    <scope>NUCLEOTIDE SEQUENCE [LARGE SCALE GENOMIC DNA]</scope>
    <source>
        <strain evidence="12">Bin_29_2</strain>
    </source>
</reference>
<name>A0A0F5MWN8_9MYCO</name>
<dbReference type="AlphaFoldDB" id="A0A0F5MWN8"/>
<dbReference type="EMBL" id="LASW01000041">
    <property type="protein sequence ID" value="KKB99203.1"/>
    <property type="molecule type" value="Genomic_DNA"/>
</dbReference>
<dbReference type="Gene3D" id="2.40.110.20">
    <property type="match status" value="1"/>
</dbReference>
<evidence type="ECO:0000313" key="12">
    <source>
        <dbReference type="EMBL" id="TXI60705.1"/>
    </source>
</evidence>
<dbReference type="InterPro" id="IPR009075">
    <property type="entry name" value="AcylCo_DH/oxidase_C"/>
</dbReference>
<keyword evidence="3 6" id="KW-0285">Flavoprotein</keyword>
<dbReference type="EMBL" id="SSGD01000001">
    <property type="protein sequence ID" value="TXI60705.1"/>
    <property type="molecule type" value="Genomic_DNA"/>
</dbReference>
<evidence type="ECO:0000313" key="13">
    <source>
        <dbReference type="Proteomes" id="UP000034416"/>
    </source>
</evidence>
<gene>
    <name evidence="11" type="ORF">BST15_17660</name>
    <name evidence="12" type="ORF">E6Q54_00080</name>
    <name evidence="10" type="ORF">WR43_10845</name>
</gene>
<comment type="caution">
    <text evidence="10">The sequence shown here is derived from an EMBL/GenBank/DDBJ whole genome shotgun (WGS) entry which is preliminary data.</text>
</comment>
<feature type="domain" description="Acyl-CoA oxidase/dehydrogenase middle" evidence="8">
    <location>
        <begin position="177"/>
        <end position="269"/>
    </location>
</feature>
<proteinExistence type="inferred from homology"/>
<evidence type="ECO:0000259" key="7">
    <source>
        <dbReference type="Pfam" id="PF00441"/>
    </source>
</evidence>
<evidence type="ECO:0000256" key="5">
    <source>
        <dbReference type="ARBA" id="ARBA00023002"/>
    </source>
</evidence>
<dbReference type="Pfam" id="PF02770">
    <property type="entry name" value="Acyl-CoA_dh_M"/>
    <property type="match status" value="1"/>
</dbReference>
<dbReference type="PANTHER" id="PTHR42707:SF3">
    <property type="entry name" value="ACYL-COA DEHYDROGENASE AIDB-RELATED"/>
    <property type="match status" value="1"/>
</dbReference>
<dbReference type="InterPro" id="IPR036250">
    <property type="entry name" value="AcylCo_DH-like_C"/>
</dbReference>
<dbReference type="PROSITE" id="PS00073">
    <property type="entry name" value="ACYL_COA_DH_2"/>
    <property type="match status" value="1"/>
</dbReference>
<dbReference type="InterPro" id="IPR009100">
    <property type="entry name" value="AcylCoA_DH/oxidase_NM_dom_sf"/>
</dbReference>
<feature type="domain" description="Acyl-CoA dehydrogenase/oxidase C-terminal" evidence="7">
    <location>
        <begin position="280"/>
        <end position="434"/>
    </location>
</feature>
<dbReference type="STRING" id="342002.BST15_17660"/>
<evidence type="ECO:0000313" key="11">
    <source>
        <dbReference type="EMBL" id="OQZ93630.1"/>
    </source>
</evidence>
<evidence type="ECO:0000313" key="15">
    <source>
        <dbReference type="Proteomes" id="UP000321797"/>
    </source>
</evidence>
<reference evidence="13" key="1">
    <citation type="submission" date="2015-04" db="EMBL/GenBank/DDBJ databases">
        <title>Genome sequence of Mycobacterium arupense GUC1.</title>
        <authorList>
            <person name="Greninger A.L."/>
            <person name="Cunningham G."/>
            <person name="Chiu C.Y."/>
            <person name="Miller S."/>
        </authorList>
    </citation>
    <scope>NUCLEOTIDE SEQUENCE [LARGE SCALE GENOMIC DNA]</scope>
    <source>
        <strain evidence="13">GUC1</strain>
    </source>
</reference>
<dbReference type="Proteomes" id="UP000192327">
    <property type="component" value="Unassembled WGS sequence"/>
</dbReference>
<evidence type="ECO:0000256" key="4">
    <source>
        <dbReference type="ARBA" id="ARBA00022827"/>
    </source>
</evidence>
<accession>A0A0F5MWN8</accession>
<dbReference type="RefSeq" id="WP_046189598.1">
    <property type="nucleotide sequence ID" value="NZ_JACKUJ010000002.1"/>
</dbReference>
<dbReference type="InterPro" id="IPR006089">
    <property type="entry name" value="Acyl-CoA_DH_CS"/>
</dbReference>
<dbReference type="FunFam" id="1.20.140.10:FF:000022">
    <property type="entry name" value="Acyl-CoA dehydrogenase FadE8"/>
    <property type="match status" value="1"/>
</dbReference>
<dbReference type="Proteomes" id="UP000034416">
    <property type="component" value="Unassembled WGS sequence"/>
</dbReference>
<keyword evidence="14" id="KW-1185">Reference proteome</keyword>
<dbReference type="Pfam" id="PF00441">
    <property type="entry name" value="Acyl-CoA_dh_1"/>
    <property type="match status" value="1"/>
</dbReference>
<evidence type="ECO:0000259" key="8">
    <source>
        <dbReference type="Pfam" id="PF02770"/>
    </source>
</evidence>
<comment type="cofactor">
    <cofactor evidence="1 6">
        <name>FAD</name>
        <dbReference type="ChEBI" id="CHEBI:57692"/>
    </cofactor>
</comment>
<dbReference type="PANTHER" id="PTHR42707">
    <property type="entry name" value="ACYL-COA DEHYDROGENASE"/>
    <property type="match status" value="1"/>
</dbReference>
<evidence type="ECO:0000259" key="9">
    <source>
        <dbReference type="Pfam" id="PF18158"/>
    </source>
</evidence>
<organism evidence="10 13">
    <name type="scientific">Mycolicibacter arupensis</name>
    <dbReference type="NCBI Taxonomy" id="342002"/>
    <lineage>
        <taxon>Bacteria</taxon>
        <taxon>Bacillati</taxon>
        <taxon>Actinomycetota</taxon>
        <taxon>Actinomycetes</taxon>
        <taxon>Mycobacteriales</taxon>
        <taxon>Mycobacteriaceae</taxon>
        <taxon>Mycolicibacter</taxon>
    </lineage>
</organism>
<protein>
    <submittedName>
        <fullName evidence="10">Acyl-CoA dehydrogenase</fullName>
    </submittedName>
    <submittedName>
        <fullName evidence="11">DNA alkylation response protein</fullName>
    </submittedName>
</protein>
<dbReference type="EMBL" id="MVHH01000051">
    <property type="protein sequence ID" value="OQZ93630.1"/>
    <property type="molecule type" value="Genomic_DNA"/>
</dbReference>
<evidence type="ECO:0000313" key="14">
    <source>
        <dbReference type="Proteomes" id="UP000192327"/>
    </source>
</evidence>
<dbReference type="Proteomes" id="UP000321797">
    <property type="component" value="Unassembled WGS sequence"/>
</dbReference>
<dbReference type="InterPro" id="IPR041504">
    <property type="entry name" value="AidB_N"/>
</dbReference>
<dbReference type="Pfam" id="PF18158">
    <property type="entry name" value="AidB_N"/>
    <property type="match status" value="1"/>
</dbReference>
<keyword evidence="4 6" id="KW-0274">FAD</keyword>
<keyword evidence="5 6" id="KW-0560">Oxidoreductase</keyword>
<dbReference type="InterPro" id="IPR052904">
    <property type="entry name" value="Acyl-CoA_dehydrogenase-like"/>
</dbReference>
<sequence length="546" mass="58703">MADTHIVTNQVLPLEGYNPASSPVLMESLIREGGEWGVDEVTDLGALSGSKQVQRWGELADRNRPVLHTHDVVGNRIDEVEFDPAYHELMSAAISHGLHAAPWADPRPGAHVVRAAATGVWTAEPGHMCPISMTYAIVPALRNNAELATIYEPLLTSRVYDPELQVPTAKAGITAGMSMTEKQGGSDVRAGTTQAVPNSDGSYTLTGHKWFTSAPMCDVFLVLAQAPGGLSCFFLPRILPDGTRNRMRLQRLKDKLGNHANASSEIEYDGATAWLVGDEGRGVSVIIEMVNLTRLDCALGSATSMRMGLARATYHAQHRKAFGAYLIDQPLMRNVLADLAVEAEAATMVAMRMAGATDKAVRGDEREGLLRRIGLAATKYWVCKRATPHAAEAMECLGGNGYIEDSLMPRLYREAPLMGIWEGSGNVSALDTLRALATQPQSVAVLFDELDQSAGQDRWLDAHVAALKAQLAGLGDDVLAAQYQARKIAEDICLAMQGALLVRHGHPAVAEAFLATRFARQWGGAFGTLPAGMDLGPILERALVKG</sequence>
<dbReference type="Gene3D" id="1.20.140.10">
    <property type="entry name" value="Butyryl-CoA Dehydrogenase, subunit A, domain 3"/>
    <property type="match status" value="1"/>
</dbReference>
<feature type="domain" description="Adaptive response protein AidB N-terminal" evidence="9">
    <location>
        <begin position="9"/>
        <end position="162"/>
    </location>
</feature>
<dbReference type="Gene3D" id="6.10.250.600">
    <property type="match status" value="1"/>
</dbReference>
<evidence type="ECO:0000256" key="1">
    <source>
        <dbReference type="ARBA" id="ARBA00001974"/>
    </source>
</evidence>
<dbReference type="SUPFAM" id="SSF47203">
    <property type="entry name" value="Acyl-CoA dehydrogenase C-terminal domain-like"/>
    <property type="match status" value="1"/>
</dbReference>
<reference evidence="10" key="2">
    <citation type="submission" date="2015-04" db="EMBL/GenBank/DDBJ databases">
        <title>Genome sequence of Mycobacterium arupense strain GUC1.</title>
        <authorList>
            <person name="Greninger A.L."/>
            <person name="Cunningham G."/>
            <person name="Chiu C.Y."/>
            <person name="Miller S."/>
        </authorList>
    </citation>
    <scope>NUCLEOTIDE SEQUENCE</scope>
    <source>
        <strain evidence="10">GUC1</strain>
    </source>
</reference>
<dbReference type="SUPFAM" id="SSF56645">
    <property type="entry name" value="Acyl-CoA dehydrogenase NM domain-like"/>
    <property type="match status" value="1"/>
</dbReference>
<evidence type="ECO:0000256" key="2">
    <source>
        <dbReference type="ARBA" id="ARBA00009347"/>
    </source>
</evidence>
<comment type="similarity">
    <text evidence="2 6">Belongs to the acyl-CoA dehydrogenase family.</text>
</comment>
<dbReference type="InterPro" id="IPR006091">
    <property type="entry name" value="Acyl-CoA_Oxase/DH_mid-dom"/>
</dbReference>